<reference evidence="1 2" key="1">
    <citation type="submission" date="2018-06" db="EMBL/GenBank/DDBJ databases">
        <title>Comparative genomics reveals the genomic features of Rhizophagus irregularis, R. cerebriforme, R. diaphanum and Gigaspora rosea, and their symbiotic lifestyle signature.</title>
        <authorList>
            <person name="Morin E."/>
            <person name="San Clemente H."/>
            <person name="Chen E.C.H."/>
            <person name="De La Providencia I."/>
            <person name="Hainaut M."/>
            <person name="Kuo A."/>
            <person name="Kohler A."/>
            <person name="Murat C."/>
            <person name="Tang N."/>
            <person name="Roy S."/>
            <person name="Loubradou J."/>
            <person name="Henrissat B."/>
            <person name="Grigoriev I.V."/>
            <person name="Corradi N."/>
            <person name="Roux C."/>
            <person name="Martin F.M."/>
        </authorList>
    </citation>
    <scope>NUCLEOTIDE SEQUENCE [LARGE SCALE GENOMIC DNA]</scope>
    <source>
        <strain evidence="1 2">DAOM 227022</strain>
    </source>
</reference>
<organism evidence="1 2">
    <name type="scientific">Glomus cerebriforme</name>
    <dbReference type="NCBI Taxonomy" id="658196"/>
    <lineage>
        <taxon>Eukaryota</taxon>
        <taxon>Fungi</taxon>
        <taxon>Fungi incertae sedis</taxon>
        <taxon>Mucoromycota</taxon>
        <taxon>Glomeromycotina</taxon>
        <taxon>Glomeromycetes</taxon>
        <taxon>Glomerales</taxon>
        <taxon>Glomeraceae</taxon>
        <taxon>Glomus</taxon>
    </lineage>
</organism>
<evidence type="ECO:0000313" key="1">
    <source>
        <dbReference type="EMBL" id="RIA83499.1"/>
    </source>
</evidence>
<dbReference type="AlphaFoldDB" id="A0A397SF62"/>
<evidence type="ECO:0000313" key="2">
    <source>
        <dbReference type="Proteomes" id="UP000265703"/>
    </source>
</evidence>
<gene>
    <name evidence="1" type="ORF">C1645_833715</name>
</gene>
<dbReference type="EMBL" id="QKYT01000566">
    <property type="protein sequence ID" value="RIA83499.1"/>
    <property type="molecule type" value="Genomic_DNA"/>
</dbReference>
<dbReference type="Proteomes" id="UP000265703">
    <property type="component" value="Unassembled WGS sequence"/>
</dbReference>
<comment type="caution">
    <text evidence="1">The sequence shown here is derived from an EMBL/GenBank/DDBJ whole genome shotgun (WGS) entry which is preliminary data.</text>
</comment>
<protein>
    <submittedName>
        <fullName evidence="1">Uncharacterized protein</fullName>
    </submittedName>
</protein>
<accession>A0A397SF62</accession>
<name>A0A397SF62_9GLOM</name>
<proteinExistence type="predicted"/>
<sequence>MSNIIKRYLNINIPRNHQISGHEEEVVSEVDKLITENGQLQNELYRERLIVVKLKWKIDNLEEQSKKRLKSKERSPDEANNIAARSEIKHILKGQISNEYVLDYDKTFIEQSDKIYKKLISELKKLMSEHYNPSVTQLSN</sequence>
<keyword evidence="2" id="KW-1185">Reference proteome</keyword>